<feature type="region of interest" description="Disordered" evidence="11">
    <location>
        <begin position="260"/>
        <end position="301"/>
    </location>
</feature>
<evidence type="ECO:0000256" key="9">
    <source>
        <dbReference type="RuleBase" id="RU000682"/>
    </source>
</evidence>
<dbReference type="SMART" id="SM00389">
    <property type="entry name" value="HOX"/>
    <property type="match status" value="1"/>
</dbReference>
<dbReference type="PROSITE" id="PS50071">
    <property type="entry name" value="HOMEOBOX_2"/>
    <property type="match status" value="1"/>
</dbReference>
<dbReference type="PANTHER" id="PTHR24326">
    <property type="entry name" value="HOMEOBOX-LEUCINE ZIPPER PROTEIN"/>
    <property type="match status" value="1"/>
</dbReference>
<dbReference type="EMBL" id="BSYO01000015">
    <property type="protein sequence ID" value="GMH15328.1"/>
    <property type="molecule type" value="Genomic_DNA"/>
</dbReference>
<dbReference type="CDD" id="cd00086">
    <property type="entry name" value="homeodomain"/>
    <property type="match status" value="1"/>
</dbReference>
<dbReference type="InterPro" id="IPR000047">
    <property type="entry name" value="HTH_motif"/>
</dbReference>
<gene>
    <name evidence="13" type="ORF">Nepgr_017169</name>
</gene>
<dbReference type="InterPro" id="IPR001356">
    <property type="entry name" value="HD"/>
</dbReference>
<protein>
    <recommendedName>
        <fullName evidence="10">Homeobox-leucine zipper protein</fullName>
    </recommendedName>
    <alternativeName>
        <fullName evidence="10">HD-ZIP protein</fullName>
    </alternativeName>
    <alternativeName>
        <fullName evidence="10">Homeodomain transcription factor</fullName>
    </alternativeName>
</protein>
<dbReference type="Gene3D" id="1.10.10.60">
    <property type="entry name" value="Homeodomain-like"/>
    <property type="match status" value="1"/>
</dbReference>
<comment type="caution">
    <text evidence="13">The sequence shown here is derived from an EMBL/GenBank/DDBJ whole genome shotgun (WGS) entry which is preliminary data.</text>
</comment>
<dbReference type="SUPFAM" id="SSF46689">
    <property type="entry name" value="Homeodomain-like"/>
    <property type="match status" value="1"/>
</dbReference>
<evidence type="ECO:0000313" key="14">
    <source>
        <dbReference type="Proteomes" id="UP001279734"/>
    </source>
</evidence>
<proteinExistence type="inferred from homology"/>
<feature type="domain" description="Homeobox" evidence="12">
    <location>
        <begin position="88"/>
        <end position="148"/>
    </location>
</feature>
<dbReference type="PANTHER" id="PTHR24326:SF610">
    <property type="entry name" value="HOMEOBOX-LEUCINE ZIPPER PROTEIN"/>
    <property type="match status" value="1"/>
</dbReference>
<keyword evidence="3 8" id="KW-0238">DNA-binding</keyword>
<evidence type="ECO:0000256" key="8">
    <source>
        <dbReference type="PROSITE-ProRule" id="PRU00108"/>
    </source>
</evidence>
<dbReference type="InterPro" id="IPR045224">
    <property type="entry name" value="HDZip_class_I_plant"/>
</dbReference>
<evidence type="ECO:0000256" key="5">
    <source>
        <dbReference type="ARBA" id="ARBA00023163"/>
    </source>
</evidence>
<accession>A0AAD3XS89</accession>
<evidence type="ECO:0000256" key="7">
    <source>
        <dbReference type="ARBA" id="ARBA00025748"/>
    </source>
</evidence>
<evidence type="ECO:0000256" key="4">
    <source>
        <dbReference type="ARBA" id="ARBA00023155"/>
    </source>
</evidence>
<evidence type="ECO:0000259" key="12">
    <source>
        <dbReference type="PROSITE" id="PS50071"/>
    </source>
</evidence>
<evidence type="ECO:0000256" key="10">
    <source>
        <dbReference type="RuleBase" id="RU369038"/>
    </source>
</evidence>
<dbReference type="AlphaFoldDB" id="A0AAD3XS89"/>
<comment type="function">
    <text evidence="10">Transcription factor.</text>
</comment>
<evidence type="ECO:0000256" key="1">
    <source>
        <dbReference type="ARBA" id="ARBA00004123"/>
    </source>
</evidence>
<dbReference type="GO" id="GO:0005634">
    <property type="term" value="C:nucleus"/>
    <property type="evidence" value="ECO:0007669"/>
    <property type="project" value="UniProtKB-SubCell"/>
</dbReference>
<organism evidence="13 14">
    <name type="scientific">Nepenthes gracilis</name>
    <name type="common">Slender pitcher plant</name>
    <dbReference type="NCBI Taxonomy" id="150966"/>
    <lineage>
        <taxon>Eukaryota</taxon>
        <taxon>Viridiplantae</taxon>
        <taxon>Streptophyta</taxon>
        <taxon>Embryophyta</taxon>
        <taxon>Tracheophyta</taxon>
        <taxon>Spermatophyta</taxon>
        <taxon>Magnoliopsida</taxon>
        <taxon>eudicotyledons</taxon>
        <taxon>Gunneridae</taxon>
        <taxon>Pentapetalae</taxon>
        <taxon>Caryophyllales</taxon>
        <taxon>Nepenthaceae</taxon>
        <taxon>Nepenthes</taxon>
    </lineage>
</organism>
<evidence type="ECO:0000256" key="2">
    <source>
        <dbReference type="ARBA" id="ARBA00023015"/>
    </source>
</evidence>
<evidence type="ECO:0000256" key="11">
    <source>
        <dbReference type="SAM" id="MobiDB-lite"/>
    </source>
</evidence>
<feature type="region of interest" description="Disordered" evidence="11">
    <location>
        <begin position="57"/>
        <end position="101"/>
    </location>
</feature>
<reference evidence="13" key="1">
    <citation type="submission" date="2023-05" db="EMBL/GenBank/DDBJ databases">
        <title>Nepenthes gracilis genome sequencing.</title>
        <authorList>
            <person name="Fukushima K."/>
        </authorList>
    </citation>
    <scope>NUCLEOTIDE SEQUENCE</scope>
    <source>
        <strain evidence="13">SING2019-196</strain>
    </source>
</reference>
<dbReference type="InterPro" id="IPR009057">
    <property type="entry name" value="Homeodomain-like_sf"/>
</dbReference>
<dbReference type="PRINTS" id="PR00031">
    <property type="entry name" value="HTHREPRESSR"/>
</dbReference>
<keyword evidence="2 10" id="KW-0805">Transcription regulation</keyword>
<feature type="DNA-binding region" description="Homeobox" evidence="8">
    <location>
        <begin position="90"/>
        <end position="149"/>
    </location>
</feature>
<keyword evidence="4 8" id="KW-0371">Homeobox</keyword>
<keyword evidence="6 8" id="KW-0539">Nucleus</keyword>
<dbReference type="GO" id="GO:0000981">
    <property type="term" value="F:DNA-binding transcription factor activity, RNA polymerase II-specific"/>
    <property type="evidence" value="ECO:0007669"/>
    <property type="project" value="UniProtKB-UniRule"/>
</dbReference>
<evidence type="ECO:0000313" key="13">
    <source>
        <dbReference type="EMBL" id="GMH15328.1"/>
    </source>
</evidence>
<comment type="subcellular location">
    <subcellularLocation>
        <location evidence="1 8 9">Nucleus</location>
    </subcellularLocation>
</comment>
<keyword evidence="5 10" id="KW-0804">Transcription</keyword>
<keyword evidence="14" id="KW-1185">Reference proteome</keyword>
<dbReference type="Pfam" id="PF00046">
    <property type="entry name" value="Homeodomain"/>
    <property type="match status" value="1"/>
</dbReference>
<dbReference type="GO" id="GO:0000976">
    <property type="term" value="F:transcription cis-regulatory region binding"/>
    <property type="evidence" value="ECO:0007669"/>
    <property type="project" value="UniProtKB-ARBA"/>
</dbReference>
<comment type="similarity">
    <text evidence="7 10">Belongs to the HD-ZIP homeobox family. Class I subfamily.</text>
</comment>
<dbReference type="GO" id="GO:0045893">
    <property type="term" value="P:positive regulation of DNA-templated transcription"/>
    <property type="evidence" value="ECO:0007669"/>
    <property type="project" value="TreeGrafter"/>
</dbReference>
<dbReference type="Proteomes" id="UP001279734">
    <property type="component" value="Unassembled WGS sequence"/>
</dbReference>
<evidence type="ECO:0000256" key="3">
    <source>
        <dbReference type="ARBA" id="ARBA00023125"/>
    </source>
</evidence>
<dbReference type="Pfam" id="PF02183">
    <property type="entry name" value="HALZ"/>
    <property type="match status" value="1"/>
</dbReference>
<name>A0AAD3XS89_NEPGR</name>
<evidence type="ECO:0000256" key="6">
    <source>
        <dbReference type="ARBA" id="ARBA00023242"/>
    </source>
</evidence>
<dbReference type="InterPro" id="IPR003106">
    <property type="entry name" value="Leu_zip_homeo"/>
</dbReference>
<dbReference type="FunFam" id="1.10.10.60:FF:000144">
    <property type="entry name" value="homeobox-leucine zipper protein ATHB-6-like"/>
    <property type="match status" value="1"/>
</dbReference>
<sequence>MDDGCRIYGGSDHITALLQHNNNQLPCSSDGFESLWFPSPSPSFQASDTMVDFQNAQGRTISTPDGPNPNLRPRKREETGDDGLDDSSHQPEKKRRLSAEQVQSLERTFEVENKLEPERKVQLAKELGLQARQVGIWFQNRRARYKTKQLEKDYDLLKANYDCLQTHCDNLIKENEGLKDEVTVLANMLKLREKQTVNTIRSEPPPAMEESEDVGKRVTMAAMCKQEEASSVKSDIVDSESPHCAEGNHSFLLENEEPANSSHIFEPDPADFSQDEEDQHLSRSLLSPLPLPPPPYGFPKLEERSYSAADLHGNSGCIGLPVDDHHFWSCFAGAD</sequence>